<feature type="transmembrane region" description="Helical" evidence="6">
    <location>
        <begin position="25"/>
        <end position="50"/>
    </location>
</feature>
<evidence type="ECO:0000256" key="3">
    <source>
        <dbReference type="ARBA" id="ARBA00022692"/>
    </source>
</evidence>
<feature type="transmembrane region" description="Helical" evidence="6">
    <location>
        <begin position="62"/>
        <end position="85"/>
    </location>
</feature>
<accession>A0ABN1TQ53</accession>
<dbReference type="Proteomes" id="UP001501581">
    <property type="component" value="Unassembled WGS sequence"/>
</dbReference>
<comment type="subcellular location">
    <subcellularLocation>
        <location evidence="1">Membrane</location>
        <topology evidence="1">Multi-pass membrane protein</topology>
    </subcellularLocation>
</comment>
<evidence type="ECO:0000313" key="8">
    <source>
        <dbReference type="EMBL" id="GAA1095799.1"/>
    </source>
</evidence>
<feature type="domain" description="GtrA/DPMS transmembrane" evidence="7">
    <location>
        <begin position="3"/>
        <end position="115"/>
    </location>
</feature>
<evidence type="ECO:0000313" key="9">
    <source>
        <dbReference type="Proteomes" id="UP001501581"/>
    </source>
</evidence>
<dbReference type="PANTHER" id="PTHR38459:SF1">
    <property type="entry name" value="PROPHAGE BACTOPRENOL-LINKED GLUCOSE TRANSLOCASE HOMOLOG"/>
    <property type="match status" value="1"/>
</dbReference>
<keyword evidence="3 6" id="KW-0812">Transmembrane</keyword>
<dbReference type="Pfam" id="PF04138">
    <property type="entry name" value="GtrA_DPMS_TM"/>
    <property type="match status" value="1"/>
</dbReference>
<keyword evidence="9" id="KW-1185">Reference proteome</keyword>
<proteinExistence type="inferred from homology"/>
<reference evidence="8 9" key="1">
    <citation type="journal article" date="2019" name="Int. J. Syst. Evol. Microbiol.">
        <title>The Global Catalogue of Microorganisms (GCM) 10K type strain sequencing project: providing services to taxonomists for standard genome sequencing and annotation.</title>
        <authorList>
            <consortium name="The Broad Institute Genomics Platform"/>
            <consortium name="The Broad Institute Genome Sequencing Center for Infectious Disease"/>
            <person name="Wu L."/>
            <person name="Ma J."/>
        </authorList>
    </citation>
    <scope>NUCLEOTIDE SEQUENCE [LARGE SCALE GENOMIC DNA]</scope>
    <source>
        <strain evidence="8 9">JCM 13008</strain>
    </source>
</reference>
<feature type="transmembrane region" description="Helical" evidence="6">
    <location>
        <begin position="91"/>
        <end position="113"/>
    </location>
</feature>
<keyword evidence="5 6" id="KW-0472">Membrane</keyword>
<comment type="similarity">
    <text evidence="2">Belongs to the GtrA family.</text>
</comment>
<dbReference type="InterPro" id="IPR007267">
    <property type="entry name" value="GtrA_DPMS_TM"/>
</dbReference>
<keyword evidence="4 6" id="KW-1133">Transmembrane helix</keyword>
<protein>
    <submittedName>
        <fullName evidence="8">GtrA family protein</fullName>
    </submittedName>
</protein>
<dbReference type="EMBL" id="BAAALG010000003">
    <property type="protein sequence ID" value="GAA1095799.1"/>
    <property type="molecule type" value="Genomic_DNA"/>
</dbReference>
<evidence type="ECO:0000259" key="7">
    <source>
        <dbReference type="Pfam" id="PF04138"/>
    </source>
</evidence>
<evidence type="ECO:0000256" key="6">
    <source>
        <dbReference type="SAM" id="Phobius"/>
    </source>
</evidence>
<sequence>MVRFAAVGVVNTGLDMGLFLLLQPWLGIVAANFLSTSAGMTFSFLVNGRFTFRDQQATWRKALLFLATTGTTMWVLQPVVIHLLLEVIDSVALVKLLAIGVSFVANFAAYRFVVWPVQQHRTH</sequence>
<evidence type="ECO:0000256" key="4">
    <source>
        <dbReference type="ARBA" id="ARBA00022989"/>
    </source>
</evidence>
<organism evidence="8 9">
    <name type="scientific">Nocardioides dubius</name>
    <dbReference type="NCBI Taxonomy" id="317019"/>
    <lineage>
        <taxon>Bacteria</taxon>
        <taxon>Bacillati</taxon>
        <taxon>Actinomycetota</taxon>
        <taxon>Actinomycetes</taxon>
        <taxon>Propionibacteriales</taxon>
        <taxon>Nocardioidaceae</taxon>
        <taxon>Nocardioides</taxon>
    </lineage>
</organism>
<dbReference type="RefSeq" id="WP_343991985.1">
    <property type="nucleotide sequence ID" value="NZ_BAAALG010000003.1"/>
</dbReference>
<dbReference type="InterPro" id="IPR051401">
    <property type="entry name" value="GtrA_CellWall_Glycosyl"/>
</dbReference>
<evidence type="ECO:0000256" key="1">
    <source>
        <dbReference type="ARBA" id="ARBA00004141"/>
    </source>
</evidence>
<dbReference type="PANTHER" id="PTHR38459">
    <property type="entry name" value="PROPHAGE BACTOPRENOL-LINKED GLUCOSE TRANSLOCASE HOMOLOG"/>
    <property type="match status" value="1"/>
</dbReference>
<gene>
    <name evidence="8" type="ORF">GCM10009668_10080</name>
</gene>
<name>A0ABN1TQ53_9ACTN</name>
<comment type="caution">
    <text evidence="8">The sequence shown here is derived from an EMBL/GenBank/DDBJ whole genome shotgun (WGS) entry which is preliminary data.</text>
</comment>
<evidence type="ECO:0000256" key="5">
    <source>
        <dbReference type="ARBA" id="ARBA00023136"/>
    </source>
</evidence>
<evidence type="ECO:0000256" key="2">
    <source>
        <dbReference type="ARBA" id="ARBA00009399"/>
    </source>
</evidence>